<evidence type="ECO:0000259" key="4">
    <source>
        <dbReference type="SMART" id="SM00415"/>
    </source>
</evidence>
<dbReference type="SMART" id="SM00415">
    <property type="entry name" value="HSF"/>
    <property type="match status" value="1"/>
</dbReference>
<proteinExistence type="inferred from homology"/>
<dbReference type="EMBL" id="JAGRRH010000019">
    <property type="protein sequence ID" value="KAG7349310.1"/>
    <property type="molecule type" value="Genomic_DNA"/>
</dbReference>
<comment type="caution">
    <text evidence="5">The sequence shown here is derived from an EMBL/GenBank/DDBJ whole genome shotgun (WGS) entry which is preliminary data.</text>
</comment>
<dbReference type="PANTHER" id="PTHR10015:SF206">
    <property type="entry name" value="HSF-TYPE DNA-BINDING DOMAIN-CONTAINING PROTEIN"/>
    <property type="match status" value="1"/>
</dbReference>
<dbReference type="InterPro" id="IPR000232">
    <property type="entry name" value="HSF_DNA-bd"/>
</dbReference>
<protein>
    <submittedName>
        <fullName evidence="5">HSF-type DNA-binding protein</fullName>
    </submittedName>
</protein>
<keyword evidence="6" id="KW-1185">Reference proteome</keyword>
<evidence type="ECO:0000256" key="3">
    <source>
        <dbReference type="SAM" id="MobiDB-lite"/>
    </source>
</evidence>
<organism evidence="5 6">
    <name type="scientific">Nitzschia inconspicua</name>
    <dbReference type="NCBI Taxonomy" id="303405"/>
    <lineage>
        <taxon>Eukaryota</taxon>
        <taxon>Sar</taxon>
        <taxon>Stramenopiles</taxon>
        <taxon>Ochrophyta</taxon>
        <taxon>Bacillariophyta</taxon>
        <taxon>Bacillariophyceae</taxon>
        <taxon>Bacillariophycidae</taxon>
        <taxon>Bacillariales</taxon>
        <taxon>Bacillariaceae</taxon>
        <taxon>Nitzschia</taxon>
    </lineage>
</organism>
<keyword evidence="1 5" id="KW-0238">DNA-binding</keyword>
<dbReference type="GO" id="GO:0043565">
    <property type="term" value="F:sequence-specific DNA binding"/>
    <property type="evidence" value="ECO:0007669"/>
    <property type="project" value="InterPro"/>
</dbReference>
<evidence type="ECO:0000256" key="2">
    <source>
        <dbReference type="RuleBase" id="RU004020"/>
    </source>
</evidence>
<comment type="similarity">
    <text evidence="2">Belongs to the HSF family.</text>
</comment>
<dbReference type="Pfam" id="PF00447">
    <property type="entry name" value="HSF_DNA-bind"/>
    <property type="match status" value="1"/>
</dbReference>
<sequence length="424" mass="46985">MSTVPATVYSMDPPKVTKKRTARSPTKKMAENAPIFLRKTYEMINTCDPEIATWSEDGMSFVVKDPDTFASEVIGLFFKHNNFSSFVRQLNFYGFRKIKCDSLRIKDEANDVESRYWKFRHDKFQRGRPDLLAQIKKSSHVEPAEKHEVDALKAEVKSLKNQITTMHKDMERMATLVGNLIQNQLPHQVHCEDNIAEETNPSKKRRVHPLVTSPPSPVTSRIAAPSLPGPVTSVSEQKNAGSTDGMPLPPTLPPSSKFGYKDESIGSLSLTPYDEDILNTLLAFDDDLVIEDEKTEDIPDPAISTSNMSEVAALTTEVDPALVEQLRHSLSTLPKNLQELFVERLVKVIASPETFQSQVEAVNALAMAAAEESKQRIGAMENGGNFGTFDAQSMELATAALGTFLARYGSAVPDSTSEFSSMRL</sequence>
<evidence type="ECO:0000313" key="5">
    <source>
        <dbReference type="EMBL" id="KAG7349310.1"/>
    </source>
</evidence>
<dbReference type="FunFam" id="1.10.10.10:FF:000589">
    <property type="entry name" value="HSF-type DNA-binding, putative"/>
    <property type="match status" value="1"/>
</dbReference>
<dbReference type="Proteomes" id="UP000693970">
    <property type="component" value="Unassembled WGS sequence"/>
</dbReference>
<evidence type="ECO:0000256" key="1">
    <source>
        <dbReference type="ARBA" id="ARBA00023125"/>
    </source>
</evidence>
<dbReference type="PANTHER" id="PTHR10015">
    <property type="entry name" value="HEAT SHOCK TRANSCRIPTION FACTOR"/>
    <property type="match status" value="1"/>
</dbReference>
<dbReference type="OrthoDB" id="46489at2759"/>
<feature type="region of interest" description="Disordered" evidence="3">
    <location>
        <begin position="198"/>
        <end position="248"/>
    </location>
</feature>
<name>A0A9K3KSZ2_9STRA</name>
<reference evidence="5" key="1">
    <citation type="journal article" date="2021" name="Sci. Rep.">
        <title>Diploid genomic architecture of Nitzschia inconspicua, an elite biomass production diatom.</title>
        <authorList>
            <person name="Oliver A."/>
            <person name="Podell S."/>
            <person name="Pinowska A."/>
            <person name="Traller J.C."/>
            <person name="Smith S.R."/>
            <person name="McClure R."/>
            <person name="Beliaev A."/>
            <person name="Bohutskyi P."/>
            <person name="Hill E.A."/>
            <person name="Rabines A."/>
            <person name="Zheng H."/>
            <person name="Allen L.Z."/>
            <person name="Kuo A."/>
            <person name="Grigoriev I.V."/>
            <person name="Allen A.E."/>
            <person name="Hazlebeck D."/>
            <person name="Allen E.E."/>
        </authorList>
    </citation>
    <scope>NUCLEOTIDE SEQUENCE</scope>
    <source>
        <strain evidence="5">Hildebrandi</strain>
    </source>
</reference>
<feature type="compositionally biased region" description="Polar residues" evidence="3">
    <location>
        <begin position="232"/>
        <end position="242"/>
    </location>
</feature>
<gene>
    <name evidence="5" type="ORF">IV203_011907</name>
</gene>
<dbReference type="AlphaFoldDB" id="A0A9K3KSZ2"/>
<evidence type="ECO:0000313" key="6">
    <source>
        <dbReference type="Proteomes" id="UP000693970"/>
    </source>
</evidence>
<accession>A0A9K3KSZ2</accession>
<feature type="domain" description="HSF-type DNA-binding" evidence="4">
    <location>
        <begin position="32"/>
        <end position="138"/>
    </location>
</feature>
<dbReference type="GO" id="GO:0003700">
    <property type="term" value="F:DNA-binding transcription factor activity"/>
    <property type="evidence" value="ECO:0007669"/>
    <property type="project" value="InterPro"/>
</dbReference>
<reference evidence="5" key="2">
    <citation type="submission" date="2021-04" db="EMBL/GenBank/DDBJ databases">
        <authorList>
            <person name="Podell S."/>
        </authorList>
    </citation>
    <scope>NUCLEOTIDE SEQUENCE</scope>
    <source>
        <strain evidence="5">Hildebrandi</strain>
    </source>
</reference>